<dbReference type="InterPro" id="IPR053267">
    <property type="entry name" value="Verrucosidin_biosynth-assoc"/>
</dbReference>
<dbReference type="STRING" id="341454.A0A4S2MUT4"/>
<feature type="compositionally biased region" description="Basic residues" evidence="1">
    <location>
        <begin position="7"/>
        <end position="18"/>
    </location>
</feature>
<feature type="region of interest" description="Disordered" evidence="1">
    <location>
        <begin position="1"/>
        <end position="26"/>
    </location>
</feature>
<dbReference type="PANTHER" id="PTHR42087:SF1">
    <property type="entry name" value="ILP IS AN APOPTOSIS INHIBITOR"/>
    <property type="match status" value="1"/>
</dbReference>
<dbReference type="AlphaFoldDB" id="A0A4S2MUT4"/>
<accession>A0A4S2MUT4</accession>
<dbReference type="EMBL" id="ML220125">
    <property type="protein sequence ID" value="TGZ80301.1"/>
    <property type="molecule type" value="Genomic_DNA"/>
</dbReference>
<keyword evidence="3" id="KW-1185">Reference proteome</keyword>
<evidence type="ECO:0000256" key="1">
    <source>
        <dbReference type="SAM" id="MobiDB-lite"/>
    </source>
</evidence>
<gene>
    <name evidence="2" type="ORF">EX30DRAFT_332177</name>
</gene>
<organism evidence="2 3">
    <name type="scientific">Ascodesmis nigricans</name>
    <dbReference type="NCBI Taxonomy" id="341454"/>
    <lineage>
        <taxon>Eukaryota</taxon>
        <taxon>Fungi</taxon>
        <taxon>Dikarya</taxon>
        <taxon>Ascomycota</taxon>
        <taxon>Pezizomycotina</taxon>
        <taxon>Pezizomycetes</taxon>
        <taxon>Pezizales</taxon>
        <taxon>Ascodesmidaceae</taxon>
        <taxon>Ascodesmis</taxon>
    </lineage>
</organism>
<name>A0A4S2MUT4_9PEZI</name>
<dbReference type="InParanoid" id="A0A4S2MUT4"/>
<sequence>MLDGNHRGNRQLHGHNPHPNHDHFASAQAPSHFDVMEWYPAYQQCIQFFVGHAQNLYPVQALAAFINIRLPNQRPPPPTALNSRISNASMSSDIGSYDWVSLHPYLRRLVATGFDKPDIMAGWFGEKWQEGVGRLLEQERINYLFTAKSGGWEKTKRNYDSVSDEAIPYLQQLSRVTDRELDIADHKWSKWLAMEDWMLASRSVEDDEHDTMRHH</sequence>
<reference evidence="2 3" key="1">
    <citation type="submission" date="2019-04" db="EMBL/GenBank/DDBJ databases">
        <title>Comparative genomics and transcriptomics to analyze fruiting body development in filamentous ascomycetes.</title>
        <authorList>
            <consortium name="DOE Joint Genome Institute"/>
            <person name="Lutkenhaus R."/>
            <person name="Traeger S."/>
            <person name="Breuer J."/>
            <person name="Kuo A."/>
            <person name="Lipzen A."/>
            <person name="Pangilinan J."/>
            <person name="Dilworth D."/>
            <person name="Sandor L."/>
            <person name="Poggeler S."/>
            <person name="Barry K."/>
            <person name="Grigoriev I.V."/>
            <person name="Nowrousian M."/>
        </authorList>
    </citation>
    <scope>NUCLEOTIDE SEQUENCE [LARGE SCALE GENOMIC DNA]</scope>
    <source>
        <strain evidence="2 3">CBS 389.68</strain>
    </source>
</reference>
<dbReference type="PANTHER" id="PTHR42087">
    <property type="entry name" value="ILP IS AN APOPTOSIS INHIBITOR"/>
    <property type="match status" value="1"/>
</dbReference>
<dbReference type="Proteomes" id="UP000298138">
    <property type="component" value="Unassembled WGS sequence"/>
</dbReference>
<protein>
    <submittedName>
        <fullName evidence="2">Uncharacterized protein</fullName>
    </submittedName>
</protein>
<evidence type="ECO:0000313" key="2">
    <source>
        <dbReference type="EMBL" id="TGZ80301.1"/>
    </source>
</evidence>
<dbReference type="OrthoDB" id="5335812at2759"/>
<evidence type="ECO:0000313" key="3">
    <source>
        <dbReference type="Proteomes" id="UP000298138"/>
    </source>
</evidence>
<proteinExistence type="predicted"/>